<evidence type="ECO:0000313" key="1">
    <source>
        <dbReference type="EMBL" id="QIG74596.1"/>
    </source>
</evidence>
<dbReference type="EMBL" id="MN988539">
    <property type="protein sequence ID" value="QIG74596.1"/>
    <property type="molecule type" value="Genomic_DNA"/>
</dbReference>
<evidence type="ECO:0000313" key="2">
    <source>
        <dbReference type="Proteomes" id="UP000623593"/>
    </source>
</evidence>
<proteinExistence type="predicted"/>
<accession>A0A7S5RFK5</accession>
<name>A0A7S5RFK5_9CAUD</name>
<gene>
    <name evidence="1" type="ORF">EVC11_014</name>
</gene>
<protein>
    <submittedName>
        <fullName evidence="1">Uncharacterized protein</fullName>
    </submittedName>
</protein>
<sequence length="69" mass="8016">MELLEPMTSENGARLLGYTREMLAESLFHSIHVLVKPDADLDGLVRVFDCDQCEMLTLRGWNWTFEEIE</sequence>
<reference evidence="1" key="1">
    <citation type="submission" date="2020-01" db="EMBL/GenBank/DDBJ databases">
        <title>Patterns of diversity and host range of bacteriophage communities associated with bean-nodulatin bacteria.</title>
        <authorList>
            <person name="Vann Cauwenberghe J."/>
            <person name="Santamaria R.I."/>
            <person name="Bustos P."/>
            <person name="Juarez S."/>
            <person name="Gonzalez V."/>
        </authorList>
    </citation>
    <scope>NUCLEOTIDE SEQUENCE</scope>
</reference>
<keyword evidence="2" id="KW-1185">Reference proteome</keyword>
<organism evidence="1 2">
    <name type="scientific">Rhizobium phage RHph_I20</name>
    <dbReference type="NCBI Taxonomy" id="2509730"/>
    <lineage>
        <taxon>Viruses</taxon>
        <taxon>Duplodnaviria</taxon>
        <taxon>Heunggongvirae</taxon>
        <taxon>Uroviricota</taxon>
        <taxon>Caudoviricetes</taxon>
        <taxon>Autographivirales</taxon>
        <taxon>Autographivirales incertae sedis</taxon>
        <taxon>Morelosvirus</taxon>
        <taxon>Morelosvirus RHphI20</taxon>
    </lineage>
</organism>
<dbReference type="Proteomes" id="UP000623593">
    <property type="component" value="Segment"/>
</dbReference>